<dbReference type="InterPro" id="IPR017871">
    <property type="entry name" value="ABC_transporter-like_CS"/>
</dbReference>
<keyword evidence="3" id="KW-1003">Cell membrane</keyword>
<keyword evidence="14" id="KW-1185">Reference proteome</keyword>
<keyword evidence="2" id="KW-0813">Transport</keyword>
<name>A0A6I4RD97_9STRE</name>
<comment type="caution">
    <text evidence="13">The sequence shown here is derived from an EMBL/GenBank/DDBJ whole genome shotgun (WGS) entry which is preliminary data.</text>
</comment>
<feature type="transmembrane region" description="Helical" evidence="9">
    <location>
        <begin position="64"/>
        <end position="87"/>
    </location>
</feature>
<gene>
    <name evidence="12" type="ORF">GGG87_02015</name>
    <name evidence="13" type="ORF">GGH11_02020</name>
</gene>
<feature type="transmembrane region" description="Helical" evidence="9">
    <location>
        <begin position="278"/>
        <end position="300"/>
    </location>
</feature>
<dbReference type="CDD" id="cd18551">
    <property type="entry name" value="ABC_6TM_LmrA_like"/>
    <property type="match status" value="1"/>
</dbReference>
<keyword evidence="6 13" id="KW-0067">ATP-binding</keyword>
<feature type="transmembrane region" description="Helical" evidence="9">
    <location>
        <begin position="243"/>
        <end position="266"/>
    </location>
</feature>
<feature type="transmembrane region" description="Helical" evidence="9">
    <location>
        <begin position="161"/>
        <end position="182"/>
    </location>
</feature>
<evidence type="ECO:0000256" key="1">
    <source>
        <dbReference type="ARBA" id="ARBA00004651"/>
    </source>
</evidence>
<proteinExistence type="predicted"/>
<protein>
    <submittedName>
        <fullName evidence="13">ATP-binding cassette domain-containing protein</fullName>
    </submittedName>
</protein>
<reference evidence="12 14" key="2">
    <citation type="submission" date="2019-11" db="EMBL/GenBank/DDBJ databases">
        <title>Streptococcis sp. isolated from the respiratory tract of Marmot.</title>
        <authorList>
            <person name="Zhang G."/>
        </authorList>
    </citation>
    <scope>NUCLEOTIDE SEQUENCE [LARGE SCALE GENOMIC DNA]</scope>
    <source>
        <strain evidence="12">Zg-86</strain>
        <strain evidence="14">zg-86</strain>
    </source>
</reference>
<evidence type="ECO:0000259" key="11">
    <source>
        <dbReference type="PROSITE" id="PS50929"/>
    </source>
</evidence>
<evidence type="ECO:0000256" key="9">
    <source>
        <dbReference type="SAM" id="Phobius"/>
    </source>
</evidence>
<comment type="subcellular location">
    <subcellularLocation>
        <location evidence="1">Cell membrane</location>
        <topology evidence="1">Multi-pass membrane protein</topology>
    </subcellularLocation>
</comment>
<feature type="domain" description="ABC transporter" evidence="10">
    <location>
        <begin position="336"/>
        <end position="570"/>
    </location>
</feature>
<dbReference type="PANTHER" id="PTHR43394">
    <property type="entry name" value="ATP-DEPENDENT PERMEASE MDL1, MITOCHONDRIAL"/>
    <property type="match status" value="1"/>
</dbReference>
<dbReference type="GO" id="GO:0005886">
    <property type="term" value="C:plasma membrane"/>
    <property type="evidence" value="ECO:0007669"/>
    <property type="project" value="UniProtKB-SubCell"/>
</dbReference>
<dbReference type="SUPFAM" id="SSF52540">
    <property type="entry name" value="P-loop containing nucleoside triphosphate hydrolases"/>
    <property type="match status" value="1"/>
</dbReference>
<dbReference type="PROSITE" id="PS00211">
    <property type="entry name" value="ABC_TRANSPORTER_1"/>
    <property type="match status" value="1"/>
</dbReference>
<dbReference type="FunFam" id="3.40.50.300:FF:000854">
    <property type="entry name" value="Multidrug ABC transporter ATP-binding protein"/>
    <property type="match status" value="1"/>
</dbReference>
<evidence type="ECO:0000256" key="7">
    <source>
        <dbReference type="ARBA" id="ARBA00022989"/>
    </source>
</evidence>
<dbReference type="Pfam" id="PF00005">
    <property type="entry name" value="ABC_tran"/>
    <property type="match status" value="1"/>
</dbReference>
<dbReference type="SMART" id="SM00382">
    <property type="entry name" value="AAA"/>
    <property type="match status" value="1"/>
</dbReference>
<dbReference type="InterPro" id="IPR036640">
    <property type="entry name" value="ABC1_TM_sf"/>
</dbReference>
<dbReference type="InterPro" id="IPR011527">
    <property type="entry name" value="ABC1_TM_dom"/>
</dbReference>
<feature type="domain" description="ABC transmembrane type-1" evidence="11">
    <location>
        <begin position="25"/>
        <end position="304"/>
    </location>
</feature>
<feature type="transmembrane region" description="Helical" evidence="9">
    <location>
        <begin position="131"/>
        <end position="155"/>
    </location>
</feature>
<dbReference type="InterPro" id="IPR003439">
    <property type="entry name" value="ABC_transporter-like_ATP-bd"/>
</dbReference>
<dbReference type="Gene3D" id="1.20.1560.10">
    <property type="entry name" value="ABC transporter type 1, transmembrane domain"/>
    <property type="match status" value="1"/>
</dbReference>
<evidence type="ECO:0000313" key="13">
    <source>
        <dbReference type="EMBL" id="MWV55770.1"/>
    </source>
</evidence>
<sequence>MVPIITSGGNTMKRLIFPTNHTGRVLFFFGILTALASTISYVFIPESIRTIVDNHQFDLHKISFIGILLVLNLTLSFLSSLFTVHYAEAQITALRQKALEAILSNKLTFFKEHLSGELSGQMISNTENIRVFLSQTLTEALSSLLLICLSFIMLFRLDVQLTLVMFAGLIILIALLAPIALIGGKYTKQKQESLATLSGFLIEIFQNIKLIKLNQIQEAISQRYQEKNNHIYRHSIKLGLVEAFIKPLMTLLVICIIGLLFAYGGYRVATSTLTTGTLISFLVYLFQLLSPFSAIGQFGAQLQKTKENLELIEQYIQAPKEENGSIICTPDSLYHLSTSNLSFSYGEENILSDITFEIHKGEKVALVGPSGAGKSTIIDIITKLYTDYSGDITLNHVSLREIDTRFLRQHLSLVTQENQLFSGTILENLTLGLTEEISEQELKKALDCVNLTSEIEEFKDGLNTILGENGAGLSGGQKQRLQIARAMLRKADFYIFDEAIANLDIESEEKVLHYIKHSLQDKLLIFITHKLSTITSVDKIIFLDQGSVTGIGTHDELMNSHKKYREYIEKQEKNSL</sequence>
<organism evidence="13 15">
    <name type="scientific">Streptococcus zhangguiae</name>
    <dbReference type="NCBI Taxonomy" id="2664091"/>
    <lineage>
        <taxon>Bacteria</taxon>
        <taxon>Bacillati</taxon>
        <taxon>Bacillota</taxon>
        <taxon>Bacilli</taxon>
        <taxon>Lactobacillales</taxon>
        <taxon>Streptococcaceae</taxon>
        <taxon>Streptococcus</taxon>
    </lineage>
</organism>
<keyword evidence="7 9" id="KW-1133">Transmembrane helix</keyword>
<evidence type="ECO:0000313" key="14">
    <source>
        <dbReference type="Proteomes" id="UP000435060"/>
    </source>
</evidence>
<dbReference type="Pfam" id="PF00664">
    <property type="entry name" value="ABC_membrane"/>
    <property type="match status" value="1"/>
</dbReference>
<keyword evidence="5" id="KW-0547">Nucleotide-binding</keyword>
<dbReference type="GO" id="GO:0016887">
    <property type="term" value="F:ATP hydrolysis activity"/>
    <property type="evidence" value="ECO:0007669"/>
    <property type="project" value="InterPro"/>
</dbReference>
<dbReference type="Proteomes" id="UP000435060">
    <property type="component" value="Unassembled WGS sequence"/>
</dbReference>
<dbReference type="Gene3D" id="3.40.50.300">
    <property type="entry name" value="P-loop containing nucleotide triphosphate hydrolases"/>
    <property type="match status" value="1"/>
</dbReference>
<evidence type="ECO:0000313" key="12">
    <source>
        <dbReference type="EMBL" id="MTB63788.1"/>
    </source>
</evidence>
<dbReference type="Proteomes" id="UP000435423">
    <property type="component" value="Unassembled WGS sequence"/>
</dbReference>
<dbReference type="EMBL" id="WUBJ01000002">
    <property type="protein sequence ID" value="MWV55770.1"/>
    <property type="molecule type" value="Genomic_DNA"/>
</dbReference>
<evidence type="ECO:0000259" key="10">
    <source>
        <dbReference type="PROSITE" id="PS50893"/>
    </source>
</evidence>
<evidence type="ECO:0000313" key="15">
    <source>
        <dbReference type="Proteomes" id="UP000435423"/>
    </source>
</evidence>
<keyword evidence="8 9" id="KW-0472">Membrane</keyword>
<dbReference type="AlphaFoldDB" id="A0A6I4RD97"/>
<dbReference type="InterPro" id="IPR003593">
    <property type="entry name" value="AAA+_ATPase"/>
</dbReference>
<reference evidence="13 15" key="1">
    <citation type="submission" date="2019-10" db="EMBL/GenBank/DDBJ databases">
        <title>Streptococcis sp, isolated from the respiratory tract of Marmot.</title>
        <authorList>
            <person name="Zhang G."/>
        </authorList>
    </citation>
    <scope>NUCLEOTIDE SEQUENCE [LARGE SCALE GENOMIC DNA]</scope>
    <source>
        <strain evidence="15">zg-70</strain>
        <strain evidence="13">Zg-70</strain>
    </source>
</reference>
<feature type="transmembrane region" description="Helical" evidence="9">
    <location>
        <begin position="25"/>
        <end position="44"/>
    </location>
</feature>
<keyword evidence="4 9" id="KW-0812">Transmembrane</keyword>
<dbReference type="PROSITE" id="PS50893">
    <property type="entry name" value="ABC_TRANSPORTER_2"/>
    <property type="match status" value="1"/>
</dbReference>
<dbReference type="InterPro" id="IPR039421">
    <property type="entry name" value="Type_1_exporter"/>
</dbReference>
<evidence type="ECO:0000256" key="5">
    <source>
        <dbReference type="ARBA" id="ARBA00022741"/>
    </source>
</evidence>
<evidence type="ECO:0000256" key="6">
    <source>
        <dbReference type="ARBA" id="ARBA00022840"/>
    </source>
</evidence>
<dbReference type="PANTHER" id="PTHR43394:SF1">
    <property type="entry name" value="ATP-BINDING CASSETTE SUB-FAMILY B MEMBER 10, MITOCHONDRIAL"/>
    <property type="match status" value="1"/>
</dbReference>
<dbReference type="SUPFAM" id="SSF90123">
    <property type="entry name" value="ABC transporter transmembrane region"/>
    <property type="match status" value="1"/>
</dbReference>
<accession>A0A6I4RD97</accession>
<dbReference type="GO" id="GO:0015421">
    <property type="term" value="F:ABC-type oligopeptide transporter activity"/>
    <property type="evidence" value="ECO:0007669"/>
    <property type="project" value="TreeGrafter"/>
</dbReference>
<dbReference type="PROSITE" id="PS50929">
    <property type="entry name" value="ABC_TM1F"/>
    <property type="match status" value="1"/>
</dbReference>
<evidence type="ECO:0000256" key="2">
    <source>
        <dbReference type="ARBA" id="ARBA00022448"/>
    </source>
</evidence>
<evidence type="ECO:0000256" key="3">
    <source>
        <dbReference type="ARBA" id="ARBA00022475"/>
    </source>
</evidence>
<dbReference type="GO" id="GO:0005524">
    <property type="term" value="F:ATP binding"/>
    <property type="evidence" value="ECO:0007669"/>
    <property type="project" value="UniProtKB-KW"/>
</dbReference>
<evidence type="ECO:0000256" key="8">
    <source>
        <dbReference type="ARBA" id="ARBA00023136"/>
    </source>
</evidence>
<dbReference type="EMBL" id="WLCG01000002">
    <property type="protein sequence ID" value="MTB63788.1"/>
    <property type="molecule type" value="Genomic_DNA"/>
</dbReference>
<evidence type="ECO:0000256" key="4">
    <source>
        <dbReference type="ARBA" id="ARBA00022692"/>
    </source>
</evidence>
<dbReference type="InterPro" id="IPR027417">
    <property type="entry name" value="P-loop_NTPase"/>
</dbReference>